<comment type="caution">
    <text evidence="4">The sequence shown here is derived from an EMBL/GenBank/DDBJ whole genome shotgun (WGS) entry which is preliminary data.</text>
</comment>
<evidence type="ECO:0000256" key="1">
    <source>
        <dbReference type="ARBA" id="ARBA00022729"/>
    </source>
</evidence>
<evidence type="ECO:0000313" key="5">
    <source>
        <dbReference type="Proteomes" id="UP001267878"/>
    </source>
</evidence>
<feature type="signal peptide" evidence="2">
    <location>
        <begin position="1"/>
        <end position="22"/>
    </location>
</feature>
<dbReference type="Proteomes" id="UP001267878">
    <property type="component" value="Unassembled WGS sequence"/>
</dbReference>
<feature type="domain" description="Outer membrane protein beta-barrel" evidence="3">
    <location>
        <begin position="10"/>
        <end position="182"/>
    </location>
</feature>
<dbReference type="InterPro" id="IPR011250">
    <property type="entry name" value="OMP/PagP_B-barrel"/>
</dbReference>
<evidence type="ECO:0000259" key="3">
    <source>
        <dbReference type="Pfam" id="PF13505"/>
    </source>
</evidence>
<dbReference type="EMBL" id="JAVDVW010000002">
    <property type="protein sequence ID" value="MDR7100207.1"/>
    <property type="molecule type" value="Genomic_DNA"/>
</dbReference>
<dbReference type="Pfam" id="PF13505">
    <property type="entry name" value="OMP_b-brl"/>
    <property type="match status" value="1"/>
</dbReference>
<evidence type="ECO:0000313" key="4">
    <source>
        <dbReference type="EMBL" id="MDR7100207.1"/>
    </source>
</evidence>
<dbReference type="InterPro" id="IPR027385">
    <property type="entry name" value="Beta-barrel_OMP"/>
</dbReference>
<accession>A0ABU1VRU7</accession>
<keyword evidence="1 2" id="KW-0732">Signal</keyword>
<organism evidence="4 5">
    <name type="scientific">Agrilutibacter niabensis</name>
    <dbReference type="NCBI Taxonomy" id="380628"/>
    <lineage>
        <taxon>Bacteria</taxon>
        <taxon>Pseudomonadati</taxon>
        <taxon>Pseudomonadota</taxon>
        <taxon>Gammaproteobacteria</taxon>
        <taxon>Lysobacterales</taxon>
        <taxon>Lysobacteraceae</taxon>
        <taxon>Agrilutibacter</taxon>
    </lineage>
</organism>
<sequence>MKKILVLSCALVLASLSTVAMAAEGQAFVGAEVGRTEADFDINGLGSASDSDTSFSVRGGYYFTNNFAVEASYNNLYDKKDNGAQLKLNSFGVGVLGKKNFGVNDSGFFVDGRAGLEIVQGDADDAFGSSSENSTEFYFGVGGGYDFNESFGLSLNYTYHKAGFDGVDVDADTLAVGGEYRF</sequence>
<feature type="chain" id="PRO_5046078561" description="Outer membrane protein beta-barrel domain-containing protein" evidence="2">
    <location>
        <begin position="23"/>
        <end position="182"/>
    </location>
</feature>
<dbReference type="SUPFAM" id="SSF56925">
    <property type="entry name" value="OMPA-like"/>
    <property type="match status" value="1"/>
</dbReference>
<dbReference type="RefSeq" id="WP_310054843.1">
    <property type="nucleotide sequence ID" value="NZ_JAVDVW010000002.1"/>
</dbReference>
<keyword evidence="5" id="KW-1185">Reference proteome</keyword>
<dbReference type="Gene3D" id="2.40.160.20">
    <property type="match status" value="1"/>
</dbReference>
<evidence type="ECO:0000256" key="2">
    <source>
        <dbReference type="SAM" id="SignalP"/>
    </source>
</evidence>
<name>A0ABU1VRU7_9GAMM</name>
<reference evidence="4 5" key="1">
    <citation type="submission" date="2023-07" db="EMBL/GenBank/DDBJ databases">
        <title>Sorghum-associated microbial communities from plants grown in Nebraska, USA.</title>
        <authorList>
            <person name="Schachtman D."/>
        </authorList>
    </citation>
    <scope>NUCLEOTIDE SEQUENCE [LARGE SCALE GENOMIC DNA]</scope>
    <source>
        <strain evidence="4 5">BE187</strain>
    </source>
</reference>
<proteinExistence type="predicted"/>
<gene>
    <name evidence="4" type="ORF">J2X04_002588</name>
</gene>
<protein>
    <recommendedName>
        <fullName evidence="3">Outer membrane protein beta-barrel domain-containing protein</fullName>
    </recommendedName>
</protein>